<accession>A0A4Y2C1Y2</accession>
<comment type="caution">
    <text evidence="1">The sequence shown here is derived from an EMBL/GenBank/DDBJ whole genome shotgun (WGS) entry which is preliminary data.</text>
</comment>
<reference evidence="1 2" key="1">
    <citation type="journal article" date="2019" name="Sci. Rep.">
        <title>Orb-weaving spider Araneus ventricosus genome elucidates the spidroin gene catalogue.</title>
        <authorList>
            <person name="Kono N."/>
            <person name="Nakamura H."/>
            <person name="Ohtoshi R."/>
            <person name="Moran D.A.P."/>
            <person name="Shinohara A."/>
            <person name="Yoshida Y."/>
            <person name="Fujiwara M."/>
            <person name="Mori M."/>
            <person name="Tomita M."/>
            <person name="Arakawa K."/>
        </authorList>
    </citation>
    <scope>NUCLEOTIDE SEQUENCE [LARGE SCALE GENOMIC DNA]</scope>
</reference>
<evidence type="ECO:0000313" key="1">
    <source>
        <dbReference type="EMBL" id="GBL98461.1"/>
    </source>
</evidence>
<dbReference type="EMBL" id="BGPR01000140">
    <property type="protein sequence ID" value="GBL98461.1"/>
    <property type="molecule type" value="Genomic_DNA"/>
</dbReference>
<dbReference type="AlphaFoldDB" id="A0A4Y2C1Y2"/>
<name>A0A4Y2C1Y2_ARAVE</name>
<protein>
    <submittedName>
        <fullName evidence="1">Uncharacterized protein</fullName>
    </submittedName>
</protein>
<feature type="non-terminal residue" evidence="1">
    <location>
        <position position="1"/>
    </location>
</feature>
<keyword evidence="2" id="KW-1185">Reference proteome</keyword>
<organism evidence="1 2">
    <name type="scientific">Araneus ventricosus</name>
    <name type="common">Orbweaver spider</name>
    <name type="synonym">Epeira ventricosa</name>
    <dbReference type="NCBI Taxonomy" id="182803"/>
    <lineage>
        <taxon>Eukaryota</taxon>
        <taxon>Metazoa</taxon>
        <taxon>Ecdysozoa</taxon>
        <taxon>Arthropoda</taxon>
        <taxon>Chelicerata</taxon>
        <taxon>Arachnida</taxon>
        <taxon>Araneae</taxon>
        <taxon>Araneomorphae</taxon>
        <taxon>Entelegynae</taxon>
        <taxon>Araneoidea</taxon>
        <taxon>Araneidae</taxon>
        <taxon>Araneus</taxon>
    </lineage>
</organism>
<gene>
    <name evidence="1" type="ORF">AVEN_111594_1</name>
</gene>
<sequence length="104" mass="12171">LIFLEWDEDTFLPMPFSSTFFYSILDDPLYSCDSSLKSEPLSTLFDHSSTRKEFLVQITDYSRNWRSAPVKREDCHTKQLSPILVPSIFINGKWCYISDSSEKM</sequence>
<dbReference type="Proteomes" id="UP000499080">
    <property type="component" value="Unassembled WGS sequence"/>
</dbReference>
<proteinExistence type="predicted"/>
<evidence type="ECO:0000313" key="2">
    <source>
        <dbReference type="Proteomes" id="UP000499080"/>
    </source>
</evidence>